<gene>
    <name evidence="1" type="ORF">TIFTF001_040037</name>
</gene>
<organism evidence="1 2">
    <name type="scientific">Ficus carica</name>
    <name type="common">Common fig</name>
    <dbReference type="NCBI Taxonomy" id="3494"/>
    <lineage>
        <taxon>Eukaryota</taxon>
        <taxon>Viridiplantae</taxon>
        <taxon>Streptophyta</taxon>
        <taxon>Embryophyta</taxon>
        <taxon>Tracheophyta</taxon>
        <taxon>Spermatophyta</taxon>
        <taxon>Magnoliopsida</taxon>
        <taxon>eudicotyledons</taxon>
        <taxon>Gunneridae</taxon>
        <taxon>Pentapetalae</taxon>
        <taxon>rosids</taxon>
        <taxon>fabids</taxon>
        <taxon>Rosales</taxon>
        <taxon>Moraceae</taxon>
        <taxon>Ficeae</taxon>
        <taxon>Ficus</taxon>
    </lineage>
</organism>
<comment type="caution">
    <text evidence="1">The sequence shown here is derived from an EMBL/GenBank/DDBJ whole genome shotgun (WGS) entry which is preliminary data.</text>
</comment>
<proteinExistence type="predicted"/>
<keyword evidence="2" id="KW-1185">Reference proteome</keyword>
<protein>
    <submittedName>
        <fullName evidence="1">Uncharacterized protein</fullName>
    </submittedName>
</protein>
<accession>A0AA87ZAR4</accession>
<dbReference type="Proteomes" id="UP001187192">
    <property type="component" value="Unassembled WGS sequence"/>
</dbReference>
<evidence type="ECO:0000313" key="2">
    <source>
        <dbReference type="Proteomes" id="UP001187192"/>
    </source>
</evidence>
<evidence type="ECO:0000313" key="1">
    <source>
        <dbReference type="EMBL" id="GMN21171.1"/>
    </source>
</evidence>
<sequence length="61" mass="6500">MTSGTHWNMWERAVRAKHACAWGQLGPVGLGGVQTVTCGEGRDGWLGSARELADGLFFLGP</sequence>
<dbReference type="EMBL" id="BTGU01001314">
    <property type="protein sequence ID" value="GMN21171.1"/>
    <property type="molecule type" value="Genomic_DNA"/>
</dbReference>
<name>A0AA87ZAR4_FICCA</name>
<dbReference type="AlphaFoldDB" id="A0AA87ZAR4"/>
<reference evidence="1" key="1">
    <citation type="submission" date="2023-07" db="EMBL/GenBank/DDBJ databases">
        <title>draft genome sequence of fig (Ficus carica).</title>
        <authorList>
            <person name="Takahashi T."/>
            <person name="Nishimura K."/>
        </authorList>
    </citation>
    <scope>NUCLEOTIDE SEQUENCE</scope>
</reference>